<evidence type="ECO:0000313" key="3">
    <source>
        <dbReference type="Proteomes" id="UP000828390"/>
    </source>
</evidence>
<evidence type="ECO:0000313" key="2">
    <source>
        <dbReference type="EMBL" id="KAH3736425.1"/>
    </source>
</evidence>
<feature type="region of interest" description="Disordered" evidence="1">
    <location>
        <begin position="29"/>
        <end position="50"/>
    </location>
</feature>
<evidence type="ECO:0000256" key="1">
    <source>
        <dbReference type="SAM" id="MobiDB-lite"/>
    </source>
</evidence>
<reference evidence="2" key="1">
    <citation type="journal article" date="2019" name="bioRxiv">
        <title>The Genome of the Zebra Mussel, Dreissena polymorpha: A Resource for Invasive Species Research.</title>
        <authorList>
            <person name="McCartney M.A."/>
            <person name="Auch B."/>
            <person name="Kono T."/>
            <person name="Mallez S."/>
            <person name="Zhang Y."/>
            <person name="Obille A."/>
            <person name="Becker A."/>
            <person name="Abrahante J.E."/>
            <person name="Garbe J."/>
            <person name="Badalamenti J.P."/>
            <person name="Herman A."/>
            <person name="Mangelson H."/>
            <person name="Liachko I."/>
            <person name="Sullivan S."/>
            <person name="Sone E.D."/>
            <person name="Koren S."/>
            <person name="Silverstein K.A.T."/>
            <person name="Beckman K.B."/>
            <person name="Gohl D.M."/>
        </authorList>
    </citation>
    <scope>NUCLEOTIDE SEQUENCE</scope>
    <source>
        <strain evidence="2">Duluth1</strain>
        <tissue evidence="2">Whole animal</tissue>
    </source>
</reference>
<feature type="compositionally biased region" description="Polar residues" evidence="1">
    <location>
        <begin position="30"/>
        <end position="50"/>
    </location>
</feature>
<accession>A0A9D4D0I7</accession>
<reference evidence="2" key="2">
    <citation type="submission" date="2020-11" db="EMBL/GenBank/DDBJ databases">
        <authorList>
            <person name="McCartney M.A."/>
            <person name="Auch B."/>
            <person name="Kono T."/>
            <person name="Mallez S."/>
            <person name="Becker A."/>
            <person name="Gohl D.M."/>
            <person name="Silverstein K.A.T."/>
            <person name="Koren S."/>
            <person name="Bechman K.B."/>
            <person name="Herman A."/>
            <person name="Abrahante J.E."/>
            <person name="Garbe J."/>
        </authorList>
    </citation>
    <scope>NUCLEOTIDE SEQUENCE</scope>
    <source>
        <strain evidence="2">Duluth1</strain>
        <tissue evidence="2">Whole animal</tissue>
    </source>
</reference>
<protein>
    <submittedName>
        <fullName evidence="2">Uncharacterized protein</fullName>
    </submittedName>
</protein>
<dbReference type="AlphaFoldDB" id="A0A9D4D0I7"/>
<gene>
    <name evidence="2" type="ORF">DPMN_042988</name>
</gene>
<name>A0A9D4D0I7_DREPO</name>
<dbReference type="Proteomes" id="UP000828390">
    <property type="component" value="Unassembled WGS sequence"/>
</dbReference>
<keyword evidence="3" id="KW-1185">Reference proteome</keyword>
<sequence>MFTDHLENADSIFAEDIFGPALKTAEDIGDNTTAMWPSSNRANVGGTSEE</sequence>
<dbReference type="EMBL" id="JAIWYP010000011">
    <property type="protein sequence ID" value="KAH3736425.1"/>
    <property type="molecule type" value="Genomic_DNA"/>
</dbReference>
<comment type="caution">
    <text evidence="2">The sequence shown here is derived from an EMBL/GenBank/DDBJ whole genome shotgun (WGS) entry which is preliminary data.</text>
</comment>
<organism evidence="2 3">
    <name type="scientific">Dreissena polymorpha</name>
    <name type="common">Zebra mussel</name>
    <name type="synonym">Mytilus polymorpha</name>
    <dbReference type="NCBI Taxonomy" id="45954"/>
    <lineage>
        <taxon>Eukaryota</taxon>
        <taxon>Metazoa</taxon>
        <taxon>Spiralia</taxon>
        <taxon>Lophotrochozoa</taxon>
        <taxon>Mollusca</taxon>
        <taxon>Bivalvia</taxon>
        <taxon>Autobranchia</taxon>
        <taxon>Heteroconchia</taxon>
        <taxon>Euheterodonta</taxon>
        <taxon>Imparidentia</taxon>
        <taxon>Neoheterodontei</taxon>
        <taxon>Myida</taxon>
        <taxon>Dreissenoidea</taxon>
        <taxon>Dreissenidae</taxon>
        <taxon>Dreissena</taxon>
    </lineage>
</organism>
<proteinExistence type="predicted"/>